<keyword evidence="2" id="KW-1185">Reference proteome</keyword>
<sequence length="302" mass="34690">MKKFIKQVLAFVVPVLILIAILEIALRHIPNEYRFKHSEITLQKDAIQTLILGSSHSMYGMNPEYFTQKTFNLGHVSETIDLDYLMLKAYIDRLPELKTVVVRLSYTTLHEQLGEGAEAWRLKDYQLYHQLKVSDKLKYKSEVLSVKLKNNLSRLKAYYVNDEDMISVTKSGWGYFENEHANGALEDLGVYAAKKHTLRSSALVKANTLFLEQLVELCEDRGVEVLLVTLPAHKSYRDHLNSTQLETIIKAGTKMEETYKNCRYYNFMADKTFGATDFYDADHLNASGAKKFSQLINSLIEN</sequence>
<dbReference type="InterPro" id="IPR011468">
    <property type="entry name" value="DUF1574"/>
</dbReference>
<organism evidence="1 2">
    <name type="scientific">Winogradskyella rapida</name>
    <dbReference type="NCBI Taxonomy" id="549701"/>
    <lineage>
        <taxon>Bacteria</taxon>
        <taxon>Pseudomonadati</taxon>
        <taxon>Bacteroidota</taxon>
        <taxon>Flavobacteriia</taxon>
        <taxon>Flavobacteriales</taxon>
        <taxon>Flavobacteriaceae</taxon>
        <taxon>Winogradskyella</taxon>
    </lineage>
</organism>
<dbReference type="Pfam" id="PF07611">
    <property type="entry name" value="DUF1574"/>
    <property type="match status" value="1"/>
</dbReference>
<dbReference type="Proteomes" id="UP001597086">
    <property type="component" value="Unassembled WGS sequence"/>
</dbReference>
<evidence type="ECO:0000313" key="1">
    <source>
        <dbReference type="EMBL" id="MFD1016099.1"/>
    </source>
</evidence>
<dbReference type="RefSeq" id="WP_386116526.1">
    <property type="nucleotide sequence ID" value="NZ_JBHTKM010000063.1"/>
</dbReference>
<reference evidence="2" key="1">
    <citation type="journal article" date="2019" name="Int. J. Syst. Evol. Microbiol.">
        <title>The Global Catalogue of Microorganisms (GCM) 10K type strain sequencing project: providing services to taxonomists for standard genome sequencing and annotation.</title>
        <authorList>
            <consortium name="The Broad Institute Genomics Platform"/>
            <consortium name="The Broad Institute Genome Sequencing Center for Infectious Disease"/>
            <person name="Wu L."/>
            <person name="Ma J."/>
        </authorList>
    </citation>
    <scope>NUCLEOTIDE SEQUENCE [LARGE SCALE GENOMIC DNA]</scope>
    <source>
        <strain evidence="2">CCUG 56098</strain>
    </source>
</reference>
<evidence type="ECO:0000313" key="2">
    <source>
        <dbReference type="Proteomes" id="UP001597086"/>
    </source>
</evidence>
<gene>
    <name evidence="1" type="ORF">ACFQ13_09230</name>
</gene>
<protein>
    <submittedName>
        <fullName evidence="1">DUF1574 family protein</fullName>
    </submittedName>
</protein>
<comment type="caution">
    <text evidence="1">The sequence shown here is derived from an EMBL/GenBank/DDBJ whole genome shotgun (WGS) entry which is preliminary data.</text>
</comment>
<accession>A0ABW3KRK9</accession>
<name>A0ABW3KRK9_9FLAO</name>
<proteinExistence type="predicted"/>
<dbReference type="EMBL" id="JBHTKM010000063">
    <property type="protein sequence ID" value="MFD1016099.1"/>
    <property type="molecule type" value="Genomic_DNA"/>
</dbReference>